<dbReference type="EMBL" id="MPZM01000002">
    <property type="protein sequence ID" value="PPL18252.1"/>
    <property type="molecule type" value="Genomic_DNA"/>
</dbReference>
<reference evidence="2" key="1">
    <citation type="submission" date="2016-11" db="EMBL/GenBank/DDBJ databases">
        <authorList>
            <person name="Sisinthy S."/>
            <person name="Ara S."/>
            <person name="Gundlapally S.R."/>
        </authorList>
    </citation>
    <scope>NUCLEOTIDE SEQUENCE [LARGE SCALE GENOMIC DNA]</scope>
    <source>
        <strain evidence="2">V1-41</strain>
    </source>
</reference>
<dbReference type="AlphaFoldDB" id="A0A2P5TR39"/>
<organism evidence="1 2">
    <name type="scientific">Oceanisphaera arctica</name>
    <dbReference type="NCBI Taxonomy" id="641510"/>
    <lineage>
        <taxon>Bacteria</taxon>
        <taxon>Pseudomonadati</taxon>
        <taxon>Pseudomonadota</taxon>
        <taxon>Gammaproteobacteria</taxon>
        <taxon>Aeromonadales</taxon>
        <taxon>Aeromonadaceae</taxon>
        <taxon>Oceanisphaera</taxon>
    </lineage>
</organism>
<protein>
    <recommendedName>
        <fullName evidence="3">Toxin HigB-2</fullName>
    </recommendedName>
</protein>
<dbReference type="OrthoDB" id="197283at2"/>
<evidence type="ECO:0000313" key="2">
    <source>
        <dbReference type="Proteomes" id="UP000242231"/>
    </source>
</evidence>
<dbReference type="Proteomes" id="UP000242231">
    <property type="component" value="Unassembled WGS sequence"/>
</dbReference>
<gene>
    <name evidence="1" type="ORF">UN63_01710</name>
</gene>
<dbReference type="RefSeq" id="WP_104485059.1">
    <property type="nucleotide sequence ID" value="NZ_BMYB01000006.1"/>
</dbReference>
<dbReference type="PIRSF" id="PIRSF039032">
    <property type="entry name" value="HigB-2"/>
    <property type="match status" value="1"/>
</dbReference>
<accession>A0A2P5TR39</accession>
<evidence type="ECO:0008006" key="3">
    <source>
        <dbReference type="Google" id="ProtNLM"/>
    </source>
</evidence>
<dbReference type="InterPro" id="IPR009387">
    <property type="entry name" value="HigB-2"/>
</dbReference>
<comment type="caution">
    <text evidence="1">The sequence shown here is derived from an EMBL/GenBank/DDBJ whole genome shotgun (WGS) entry which is preliminary data.</text>
</comment>
<name>A0A2P5TR39_9GAMM</name>
<proteinExistence type="predicted"/>
<sequence length="106" mass="12166">MIFIETPIFTSDVKDLLGDDEYRELQQHLAINPKSGPVIQDTGGLRKVRWSAQGKGKRGGVRVIYYHVSSDSQIRMILIYKKGVQDDLTPEQKKILRTINERWSHG</sequence>
<keyword evidence="2" id="KW-1185">Reference proteome</keyword>
<evidence type="ECO:0000313" key="1">
    <source>
        <dbReference type="EMBL" id="PPL18252.1"/>
    </source>
</evidence>